<evidence type="ECO:0000313" key="2">
    <source>
        <dbReference type="Proteomes" id="UP000006038"/>
    </source>
</evidence>
<dbReference type="HOGENOM" id="CLU_2945425_0_0_1"/>
<dbReference type="AlphaFoldDB" id="J3MEZ2"/>
<dbReference type="Gramene" id="OB06G25860.1">
    <property type="protein sequence ID" value="OB06G25860.1"/>
    <property type="gene ID" value="OB06G25860"/>
</dbReference>
<sequence>MEASLMVVGPTPATPAHLPAASLSHNGRITATPSFLTPVAGDGLERSGACMGATNKPSIF</sequence>
<reference evidence="1" key="1">
    <citation type="journal article" date="2013" name="Nat. Commun.">
        <title>Whole-genome sequencing of Oryza brachyantha reveals mechanisms underlying Oryza genome evolution.</title>
        <authorList>
            <person name="Chen J."/>
            <person name="Huang Q."/>
            <person name="Gao D."/>
            <person name="Wang J."/>
            <person name="Lang Y."/>
            <person name="Liu T."/>
            <person name="Li B."/>
            <person name="Bai Z."/>
            <person name="Luis Goicoechea J."/>
            <person name="Liang C."/>
            <person name="Chen C."/>
            <person name="Zhang W."/>
            <person name="Sun S."/>
            <person name="Liao Y."/>
            <person name="Zhang X."/>
            <person name="Yang L."/>
            <person name="Song C."/>
            <person name="Wang M."/>
            <person name="Shi J."/>
            <person name="Liu G."/>
            <person name="Liu J."/>
            <person name="Zhou H."/>
            <person name="Zhou W."/>
            <person name="Yu Q."/>
            <person name="An N."/>
            <person name="Chen Y."/>
            <person name="Cai Q."/>
            <person name="Wang B."/>
            <person name="Liu B."/>
            <person name="Min J."/>
            <person name="Huang Y."/>
            <person name="Wu H."/>
            <person name="Li Z."/>
            <person name="Zhang Y."/>
            <person name="Yin Y."/>
            <person name="Song W."/>
            <person name="Jiang J."/>
            <person name="Jackson S.A."/>
            <person name="Wing R.A."/>
            <person name="Wang J."/>
            <person name="Chen M."/>
        </authorList>
    </citation>
    <scope>NUCLEOTIDE SEQUENCE [LARGE SCALE GENOMIC DNA]</scope>
    <source>
        <strain evidence="1">cv. IRGC 101232</strain>
    </source>
</reference>
<name>J3MEZ2_ORYBR</name>
<accession>J3MEZ2</accession>
<proteinExistence type="predicted"/>
<keyword evidence="2" id="KW-1185">Reference proteome</keyword>
<dbReference type="Proteomes" id="UP000006038">
    <property type="component" value="Chromosome 6"/>
</dbReference>
<dbReference type="EnsemblPlants" id="OB06G25860.1">
    <property type="protein sequence ID" value="OB06G25860.1"/>
    <property type="gene ID" value="OB06G25860"/>
</dbReference>
<protein>
    <submittedName>
        <fullName evidence="1">Uncharacterized protein</fullName>
    </submittedName>
</protein>
<organism evidence="1">
    <name type="scientific">Oryza brachyantha</name>
    <name type="common">malo sina</name>
    <dbReference type="NCBI Taxonomy" id="4533"/>
    <lineage>
        <taxon>Eukaryota</taxon>
        <taxon>Viridiplantae</taxon>
        <taxon>Streptophyta</taxon>
        <taxon>Embryophyta</taxon>
        <taxon>Tracheophyta</taxon>
        <taxon>Spermatophyta</taxon>
        <taxon>Magnoliopsida</taxon>
        <taxon>Liliopsida</taxon>
        <taxon>Poales</taxon>
        <taxon>Poaceae</taxon>
        <taxon>BOP clade</taxon>
        <taxon>Oryzoideae</taxon>
        <taxon>Oryzeae</taxon>
        <taxon>Oryzinae</taxon>
        <taxon>Oryza</taxon>
    </lineage>
</organism>
<reference evidence="1" key="2">
    <citation type="submission" date="2013-04" db="UniProtKB">
        <authorList>
            <consortium name="EnsemblPlants"/>
        </authorList>
    </citation>
    <scope>IDENTIFICATION</scope>
</reference>
<evidence type="ECO:0000313" key="1">
    <source>
        <dbReference type="EnsemblPlants" id="OB06G25860.1"/>
    </source>
</evidence>